<keyword evidence="4" id="KW-1185">Reference proteome</keyword>
<dbReference type="InterPro" id="IPR036938">
    <property type="entry name" value="PAP2/HPO_sf"/>
</dbReference>
<feature type="domain" description="Phosphatidic acid phosphatase type 2/haloperoxidase" evidence="2">
    <location>
        <begin position="100"/>
        <end position="203"/>
    </location>
</feature>
<evidence type="ECO:0000256" key="1">
    <source>
        <dbReference type="SAM" id="Phobius"/>
    </source>
</evidence>
<evidence type="ECO:0000313" key="3">
    <source>
        <dbReference type="EMBL" id="TKG73707.1"/>
    </source>
</evidence>
<name>A0ABY2SD37_9PSEU</name>
<keyword evidence="1" id="KW-0472">Membrane</keyword>
<feature type="transmembrane region" description="Helical" evidence="1">
    <location>
        <begin position="75"/>
        <end position="92"/>
    </location>
</feature>
<keyword evidence="1" id="KW-0812">Transmembrane</keyword>
<dbReference type="RefSeq" id="WP_137093262.1">
    <property type="nucleotide sequence ID" value="NZ_SWMS01000001.1"/>
</dbReference>
<dbReference type="Pfam" id="PF01569">
    <property type="entry name" value="PAP2"/>
    <property type="match status" value="1"/>
</dbReference>
<feature type="transmembrane region" description="Helical" evidence="1">
    <location>
        <begin position="20"/>
        <end position="40"/>
    </location>
</feature>
<feature type="transmembrane region" description="Helical" evidence="1">
    <location>
        <begin position="190"/>
        <end position="211"/>
    </location>
</feature>
<protein>
    <submittedName>
        <fullName evidence="3">Phosphatase PAP2 family protein</fullName>
    </submittedName>
</protein>
<dbReference type="SUPFAM" id="SSF48317">
    <property type="entry name" value="Acid phosphatase/Vanadium-dependent haloperoxidase"/>
    <property type="match status" value="1"/>
</dbReference>
<dbReference type="Gene3D" id="1.20.144.10">
    <property type="entry name" value="Phosphatidic acid phosphatase type 2/haloperoxidase"/>
    <property type="match status" value="1"/>
</dbReference>
<reference evidence="3 4" key="1">
    <citation type="journal article" date="2015" name="Antonie Van Leeuwenhoek">
        <title>Prauserella endophytica sp. nov., an endophytic actinobacterium isolated from Tamarix taklamakanensis.</title>
        <authorList>
            <person name="Liu J.M."/>
            <person name="Habden X."/>
            <person name="Guo L."/>
            <person name="Tuo L."/>
            <person name="Jiang Z.K."/>
            <person name="Liu S.W."/>
            <person name="Liu X.F."/>
            <person name="Chen L."/>
            <person name="Li R.F."/>
            <person name="Zhang Y.Q."/>
            <person name="Sun C.H."/>
        </authorList>
    </citation>
    <scope>NUCLEOTIDE SEQUENCE [LARGE SCALE GENOMIC DNA]</scope>
    <source>
        <strain evidence="3 4">CGMCC 4.7182</strain>
    </source>
</reference>
<dbReference type="InterPro" id="IPR000326">
    <property type="entry name" value="PAP2/HPO"/>
</dbReference>
<organism evidence="3 4">
    <name type="scientific">Prauserella endophytica</name>
    <dbReference type="NCBI Taxonomy" id="1592324"/>
    <lineage>
        <taxon>Bacteria</taxon>
        <taxon>Bacillati</taxon>
        <taxon>Actinomycetota</taxon>
        <taxon>Actinomycetes</taxon>
        <taxon>Pseudonocardiales</taxon>
        <taxon>Pseudonocardiaceae</taxon>
        <taxon>Prauserella</taxon>
        <taxon>Prauserella coralliicola group</taxon>
    </lineage>
</organism>
<proteinExistence type="predicted"/>
<gene>
    <name evidence="3" type="ORF">FCN18_03930</name>
</gene>
<feature type="transmembrane region" description="Helical" evidence="1">
    <location>
        <begin position="159"/>
        <end position="178"/>
    </location>
</feature>
<evidence type="ECO:0000313" key="4">
    <source>
        <dbReference type="Proteomes" id="UP000309992"/>
    </source>
</evidence>
<comment type="caution">
    <text evidence="3">The sequence shown here is derived from an EMBL/GenBank/DDBJ whole genome shotgun (WGS) entry which is preliminary data.</text>
</comment>
<keyword evidence="1" id="KW-1133">Transmembrane helix</keyword>
<dbReference type="EMBL" id="SWMS01000001">
    <property type="protein sequence ID" value="TKG73707.1"/>
    <property type="molecule type" value="Genomic_DNA"/>
</dbReference>
<evidence type="ECO:0000259" key="2">
    <source>
        <dbReference type="Pfam" id="PF01569"/>
    </source>
</evidence>
<feature type="transmembrane region" description="Helical" evidence="1">
    <location>
        <begin position="134"/>
        <end position="152"/>
    </location>
</feature>
<sequence length="225" mass="22954">MEPMSEDGGLALPRRLRLPLGMAAGIGVLVVLLLGFLHAGESTASGVDAWVESLVGEPVGPRREVALMVDFGGEPVGAAILVAVLAGMCLALRRFRLAILTVACLVPAFATTPLKDVFDRTINDGHLAYPSGHTAFATAIGIVFGLLVVDVFRVGGRAALAVVAGTALLGGAEMAWAQTSLDAHYATDTLGGFATAFVFVPVLAVAIDVVAERAALVRPGGGTPA</sequence>
<feature type="transmembrane region" description="Helical" evidence="1">
    <location>
        <begin position="97"/>
        <end position="114"/>
    </location>
</feature>
<dbReference type="Proteomes" id="UP000309992">
    <property type="component" value="Unassembled WGS sequence"/>
</dbReference>
<accession>A0ABY2SD37</accession>